<dbReference type="InterPro" id="IPR027417">
    <property type="entry name" value="P-loop_NTPase"/>
</dbReference>
<dbReference type="InterPro" id="IPR014001">
    <property type="entry name" value="Helicase_ATP-bd"/>
</dbReference>
<keyword evidence="3" id="KW-0347">Helicase</keyword>
<dbReference type="GO" id="GO:0003676">
    <property type="term" value="F:nucleic acid binding"/>
    <property type="evidence" value="ECO:0007669"/>
    <property type="project" value="InterPro"/>
</dbReference>
<comment type="similarity">
    <text evidence="1">Belongs to the helicase family. RecQ subfamily.</text>
</comment>
<dbReference type="GO" id="GO:0005524">
    <property type="term" value="F:ATP binding"/>
    <property type="evidence" value="ECO:0007669"/>
    <property type="project" value="InterPro"/>
</dbReference>
<dbReference type="SMART" id="SM00487">
    <property type="entry name" value="DEXDc"/>
    <property type="match status" value="1"/>
</dbReference>
<keyword evidence="3" id="KW-0547">Nucleotide-binding</keyword>
<name>A0A6S6VWI7_9PLEO</name>
<dbReference type="GO" id="GO:0005694">
    <property type="term" value="C:chromosome"/>
    <property type="evidence" value="ECO:0007669"/>
    <property type="project" value="TreeGrafter"/>
</dbReference>
<dbReference type="PANTHER" id="PTHR13710:SF154">
    <property type="entry name" value="RECQ HELICASE, PUTATIVE (AFU_ORTHOLOGUE AFUA_6G14720)-RELATED"/>
    <property type="match status" value="1"/>
</dbReference>
<sequence>MALYLSYLQPFREYLVVNVLSGGLSDYVWSNKEGAWDTDRLTRVLKRETGKRLGVALHTLDYRHTAVGIGRVKVGESFARGYQDEIGEIDEAEVDDDEDLLELQNSRSTVIGVGNYSVSLDIVKHLSARSIDAFRALSTAWHRVLGVDGQTEAPEELGRRQKRRMRESMSGLVMLPKEKAVLVEDARAAAVQRALQQVLGKQDVGFRSMEQEQALYAVLDKVTPLVVVLPTGGGKSLLFTLPACIEENGVTVVVVPYRALIEDLVSRIGRCGVDCMEWKHGENNLASVVVVSADVAGDITSNGNFLGYAWLMKDKGLLQRVVVDECHLLFTARHWRDNLLKVKNLRLLGCPIVLLTATLPLVQEGELEVSMLVRNVTYIRASIIRPNARYFVSWC</sequence>
<dbReference type="Gene3D" id="3.40.50.300">
    <property type="entry name" value="P-loop containing nucleotide triphosphate hydrolases"/>
    <property type="match status" value="1"/>
</dbReference>
<gene>
    <name evidence="3" type="ORF">PTTW11_02966</name>
</gene>
<dbReference type="PANTHER" id="PTHR13710">
    <property type="entry name" value="DNA HELICASE RECQ FAMILY MEMBER"/>
    <property type="match status" value="1"/>
</dbReference>
<evidence type="ECO:0000259" key="2">
    <source>
        <dbReference type="PROSITE" id="PS51192"/>
    </source>
</evidence>
<dbReference type="Pfam" id="PF00270">
    <property type="entry name" value="DEAD"/>
    <property type="match status" value="1"/>
</dbReference>
<feature type="domain" description="Helicase ATP-binding" evidence="2">
    <location>
        <begin position="216"/>
        <end position="377"/>
    </location>
</feature>
<dbReference type="AlphaFoldDB" id="A0A6S6VWI7"/>
<dbReference type="GO" id="GO:0043138">
    <property type="term" value="F:3'-5' DNA helicase activity"/>
    <property type="evidence" value="ECO:0007669"/>
    <property type="project" value="TreeGrafter"/>
</dbReference>
<evidence type="ECO:0000313" key="4">
    <source>
        <dbReference type="Proteomes" id="UP000472372"/>
    </source>
</evidence>
<dbReference type="SUPFAM" id="SSF52540">
    <property type="entry name" value="P-loop containing nucleoside triphosphate hydrolases"/>
    <property type="match status" value="1"/>
</dbReference>
<dbReference type="GO" id="GO:0009378">
    <property type="term" value="F:four-way junction helicase activity"/>
    <property type="evidence" value="ECO:0007669"/>
    <property type="project" value="TreeGrafter"/>
</dbReference>
<dbReference type="GO" id="GO:0005737">
    <property type="term" value="C:cytoplasm"/>
    <property type="evidence" value="ECO:0007669"/>
    <property type="project" value="TreeGrafter"/>
</dbReference>
<keyword evidence="3" id="KW-0378">Hydrolase</keyword>
<dbReference type="InterPro" id="IPR011545">
    <property type="entry name" value="DEAD/DEAH_box_helicase_dom"/>
</dbReference>
<accession>A0A6S6VWI7</accession>
<organism evidence="3 4">
    <name type="scientific">Pyrenophora teres f. teres</name>
    <dbReference type="NCBI Taxonomy" id="97479"/>
    <lineage>
        <taxon>Eukaryota</taxon>
        <taxon>Fungi</taxon>
        <taxon>Dikarya</taxon>
        <taxon>Ascomycota</taxon>
        <taxon>Pezizomycotina</taxon>
        <taxon>Dothideomycetes</taxon>
        <taxon>Pleosporomycetidae</taxon>
        <taxon>Pleosporales</taxon>
        <taxon>Pleosporineae</taxon>
        <taxon>Pleosporaceae</taxon>
        <taxon>Pyrenophora</taxon>
    </lineage>
</organism>
<dbReference type="EMBL" id="HG992978">
    <property type="protein sequence ID" value="CAE7016520.1"/>
    <property type="molecule type" value="Genomic_DNA"/>
</dbReference>
<keyword evidence="3" id="KW-0067">ATP-binding</keyword>
<dbReference type="Proteomes" id="UP000472372">
    <property type="component" value="Chromosome 2"/>
</dbReference>
<dbReference type="PROSITE" id="PS51192">
    <property type="entry name" value="HELICASE_ATP_BIND_1"/>
    <property type="match status" value="1"/>
</dbReference>
<reference evidence="3" key="1">
    <citation type="submission" date="2021-02" db="EMBL/GenBank/DDBJ databases">
        <authorList>
            <person name="Syme A R."/>
            <person name="Syme A R."/>
            <person name="Moolhuijzen P."/>
        </authorList>
    </citation>
    <scope>NUCLEOTIDE SEQUENCE</scope>
    <source>
        <strain evidence="3">W1-1</strain>
    </source>
</reference>
<dbReference type="GO" id="GO:0000724">
    <property type="term" value="P:double-strand break repair via homologous recombination"/>
    <property type="evidence" value="ECO:0007669"/>
    <property type="project" value="TreeGrafter"/>
</dbReference>
<protein>
    <submittedName>
        <fullName evidence="3">RecQ family helicase</fullName>
    </submittedName>
</protein>
<evidence type="ECO:0000256" key="1">
    <source>
        <dbReference type="ARBA" id="ARBA00005446"/>
    </source>
</evidence>
<proteinExistence type="inferred from homology"/>
<evidence type="ECO:0000313" key="3">
    <source>
        <dbReference type="EMBL" id="CAE7016520.1"/>
    </source>
</evidence>